<gene>
    <name evidence="2" type="ORF">OXX778_LOCUS4451</name>
</gene>
<feature type="compositionally biased region" description="Low complexity" evidence="1">
    <location>
        <begin position="291"/>
        <end position="301"/>
    </location>
</feature>
<evidence type="ECO:0008006" key="4">
    <source>
        <dbReference type="Google" id="ProtNLM"/>
    </source>
</evidence>
<protein>
    <recommendedName>
        <fullName evidence="4">HTH CENPB-type domain-containing protein</fullName>
    </recommendedName>
</protein>
<feature type="compositionally biased region" description="Basic and acidic residues" evidence="1">
    <location>
        <begin position="302"/>
        <end position="321"/>
    </location>
</feature>
<dbReference type="Proteomes" id="UP000663879">
    <property type="component" value="Unassembled WGS sequence"/>
</dbReference>
<proteinExistence type="predicted"/>
<accession>A0A813Q3D7</accession>
<comment type="caution">
    <text evidence="2">The sequence shown here is derived from an EMBL/GenBank/DDBJ whole genome shotgun (WGS) entry which is preliminary data.</text>
</comment>
<feature type="region of interest" description="Disordered" evidence="1">
    <location>
        <begin position="290"/>
        <end position="321"/>
    </location>
</feature>
<evidence type="ECO:0000313" key="3">
    <source>
        <dbReference type="Proteomes" id="UP000663879"/>
    </source>
</evidence>
<dbReference type="AlphaFoldDB" id="A0A813Q3D7"/>
<keyword evidence="3" id="KW-1185">Reference proteome</keyword>
<reference evidence="2" key="1">
    <citation type="submission" date="2021-02" db="EMBL/GenBank/DDBJ databases">
        <authorList>
            <person name="Nowell W R."/>
        </authorList>
    </citation>
    <scope>NUCLEOTIDE SEQUENCE</scope>
    <source>
        <strain evidence="2">Ploen Becks lab</strain>
    </source>
</reference>
<organism evidence="2 3">
    <name type="scientific">Brachionus calyciflorus</name>
    <dbReference type="NCBI Taxonomy" id="104777"/>
    <lineage>
        <taxon>Eukaryota</taxon>
        <taxon>Metazoa</taxon>
        <taxon>Spiralia</taxon>
        <taxon>Gnathifera</taxon>
        <taxon>Rotifera</taxon>
        <taxon>Eurotatoria</taxon>
        <taxon>Monogononta</taxon>
        <taxon>Pseudotrocha</taxon>
        <taxon>Ploima</taxon>
        <taxon>Brachionidae</taxon>
        <taxon>Brachionus</taxon>
    </lineage>
</organism>
<sequence length="453" mass="52473">MGLRRKKSLPSYYTMLNECNVDNSNKQQIPSRINLKTENKVLNKTEIKKEPVNFDVAHSFQIISSENSINSSETVPKNGQFHAPETYLIDRYKYAVRHIKQGLSVEEACNKYRISKGALLKCLSGGTAPRGKKTRLTESEENEIVEWLINYKDLKYNEAIHLVFEQVAQKFELAQRPNPFNNGKPSMDWWYDFLSRHPQIMASKPDWIMRGKVNDQYIRDVQSGHLKCTKFRRALLSAIQYISSLNEKINSLENNFGDLIDIENSCKKNEMKINNSDHFKNDSNNCKKFRSSTNKQSIKSSSKSDDSLNGKNLKFKDSHTLGHDNLNNAEINDDENNETNIDNATFITEIFNPELELDNKDNFDDLIDQNLLMANGFKEECSYENPIYDMDYMLSDHFRLDNYDSKRTDLTNGSVNSSLNSDSSFLDTKSSFHIDSQHRYYQHLLVTDDDEDY</sequence>
<dbReference type="EMBL" id="CAJNOC010000436">
    <property type="protein sequence ID" value="CAF0761409.1"/>
    <property type="molecule type" value="Genomic_DNA"/>
</dbReference>
<dbReference type="OrthoDB" id="8191755at2759"/>
<evidence type="ECO:0000313" key="2">
    <source>
        <dbReference type="EMBL" id="CAF0761409.1"/>
    </source>
</evidence>
<name>A0A813Q3D7_9BILA</name>
<evidence type="ECO:0000256" key="1">
    <source>
        <dbReference type="SAM" id="MobiDB-lite"/>
    </source>
</evidence>